<feature type="transmembrane region" description="Helical" evidence="1">
    <location>
        <begin position="133"/>
        <end position="157"/>
    </location>
</feature>
<evidence type="ECO:0000256" key="1">
    <source>
        <dbReference type="SAM" id="Phobius"/>
    </source>
</evidence>
<keyword evidence="3" id="KW-1185">Reference proteome</keyword>
<keyword evidence="1" id="KW-1133">Transmembrane helix</keyword>
<dbReference type="PANTHER" id="PTHR42305:SF1">
    <property type="entry name" value="MEMBRANE PROTEIN RV1733C-RELATED"/>
    <property type="match status" value="1"/>
</dbReference>
<gene>
    <name evidence="2" type="ORF">RM445_00830</name>
</gene>
<keyword evidence="1" id="KW-0812">Transmembrane</keyword>
<sequence>MSQHIPDRPTVDRLPRRRSDQVQRVVGWLLVLAGLLTVVLAVVAASAAYDAGLDRIKQDAATRTTVVGVLLDDAPPIGPGPSRPTRVSYVDQTGRPQVGQVPVTGNLIAGTPVRVEVNGNGRVGIEPPTRGDAVFSAVAAGTAVTLGGILLLVFAWMGVRAVVLARNCTAWERQWRLVEPQWSGRGTAAP</sequence>
<dbReference type="RefSeq" id="WP_311553966.1">
    <property type="nucleotide sequence ID" value="NZ_JAVREJ010000001.1"/>
</dbReference>
<organism evidence="2 3">
    <name type="scientific">Pseudonocardia charpentierae</name>
    <dbReference type="NCBI Taxonomy" id="3075545"/>
    <lineage>
        <taxon>Bacteria</taxon>
        <taxon>Bacillati</taxon>
        <taxon>Actinomycetota</taxon>
        <taxon>Actinomycetes</taxon>
        <taxon>Pseudonocardiales</taxon>
        <taxon>Pseudonocardiaceae</taxon>
        <taxon>Pseudonocardia</taxon>
    </lineage>
</organism>
<proteinExistence type="predicted"/>
<reference evidence="3" key="1">
    <citation type="submission" date="2023-07" db="EMBL/GenBank/DDBJ databases">
        <title>30 novel species of actinomycetes from the DSMZ collection.</title>
        <authorList>
            <person name="Nouioui I."/>
        </authorList>
    </citation>
    <scope>NUCLEOTIDE SEQUENCE [LARGE SCALE GENOMIC DNA]</scope>
    <source>
        <strain evidence="3">DSM 45834</strain>
    </source>
</reference>
<comment type="caution">
    <text evidence="2">The sequence shown here is derived from an EMBL/GenBank/DDBJ whole genome shotgun (WGS) entry which is preliminary data.</text>
</comment>
<evidence type="ECO:0000313" key="3">
    <source>
        <dbReference type="Proteomes" id="UP001183202"/>
    </source>
</evidence>
<protein>
    <submittedName>
        <fullName evidence="2">Uncharacterized protein</fullName>
    </submittedName>
</protein>
<feature type="transmembrane region" description="Helical" evidence="1">
    <location>
        <begin position="25"/>
        <end position="49"/>
    </location>
</feature>
<evidence type="ECO:0000313" key="2">
    <source>
        <dbReference type="EMBL" id="MDT0348067.1"/>
    </source>
</evidence>
<accession>A0ABU2N2D5</accession>
<dbReference type="InterPro" id="IPR039708">
    <property type="entry name" value="MT1774/Rv1733c-like"/>
</dbReference>
<dbReference type="Proteomes" id="UP001183202">
    <property type="component" value="Unassembled WGS sequence"/>
</dbReference>
<dbReference type="EMBL" id="JAVREJ010000001">
    <property type="protein sequence ID" value="MDT0348067.1"/>
    <property type="molecule type" value="Genomic_DNA"/>
</dbReference>
<dbReference type="PANTHER" id="PTHR42305">
    <property type="entry name" value="MEMBRANE PROTEIN RV1733C-RELATED"/>
    <property type="match status" value="1"/>
</dbReference>
<keyword evidence="1" id="KW-0472">Membrane</keyword>
<name>A0ABU2N2D5_9PSEU</name>